<sequence>MFTMPASVRKTIEAKIRTSYGMTLRRKNDSIGWCGTRFVNPRKERNNLWQTIMVEKYREERGGWEATHPKTPYGTSVWRGISNLSGEFRSHCILKLGDGKDICFWLDVWCSDIPLKDRFQSLFRFVADASFKVEGLWKQEGDEGSWSFRINWCIPATISQVLHLWPKLKLPAKGKKLWFALPHAVIWTIWKTRNTAIFNGGKVE</sequence>
<evidence type="ECO:0000313" key="1">
    <source>
        <dbReference type="EMBL" id="OVA08022.1"/>
    </source>
</evidence>
<keyword evidence="2" id="KW-1185">Reference proteome</keyword>
<dbReference type="OrthoDB" id="696485at2759"/>
<reference evidence="1 2" key="1">
    <citation type="journal article" date="2017" name="Mol. Plant">
        <title>The Genome of Medicinal Plant Macleaya cordata Provides New Insights into Benzylisoquinoline Alkaloids Metabolism.</title>
        <authorList>
            <person name="Liu X."/>
            <person name="Liu Y."/>
            <person name="Huang P."/>
            <person name="Ma Y."/>
            <person name="Qing Z."/>
            <person name="Tang Q."/>
            <person name="Cao H."/>
            <person name="Cheng P."/>
            <person name="Zheng Y."/>
            <person name="Yuan Z."/>
            <person name="Zhou Y."/>
            <person name="Liu J."/>
            <person name="Tang Z."/>
            <person name="Zhuo Y."/>
            <person name="Zhang Y."/>
            <person name="Yu L."/>
            <person name="Huang J."/>
            <person name="Yang P."/>
            <person name="Peng Q."/>
            <person name="Zhang J."/>
            <person name="Jiang W."/>
            <person name="Zhang Z."/>
            <person name="Lin K."/>
            <person name="Ro D.K."/>
            <person name="Chen X."/>
            <person name="Xiong X."/>
            <person name="Shang Y."/>
            <person name="Huang S."/>
            <person name="Zeng J."/>
        </authorList>
    </citation>
    <scope>NUCLEOTIDE SEQUENCE [LARGE SCALE GENOMIC DNA]</scope>
    <source>
        <strain evidence="2">cv. BLH2017</strain>
        <tissue evidence="1">Root</tissue>
    </source>
</reference>
<dbReference type="EMBL" id="MVGT01002383">
    <property type="protein sequence ID" value="OVA08022.1"/>
    <property type="molecule type" value="Genomic_DNA"/>
</dbReference>
<dbReference type="InParanoid" id="A0A200QC77"/>
<evidence type="ECO:0008006" key="3">
    <source>
        <dbReference type="Google" id="ProtNLM"/>
    </source>
</evidence>
<name>A0A200QC77_MACCD</name>
<protein>
    <recommendedName>
        <fullName evidence="3">Reverse transcriptase zinc-binding domain</fullName>
    </recommendedName>
</protein>
<evidence type="ECO:0000313" key="2">
    <source>
        <dbReference type="Proteomes" id="UP000195402"/>
    </source>
</evidence>
<gene>
    <name evidence="1" type="ORF">BVC80_1439g10</name>
</gene>
<organism evidence="1 2">
    <name type="scientific">Macleaya cordata</name>
    <name type="common">Five-seeded plume-poppy</name>
    <name type="synonym">Bocconia cordata</name>
    <dbReference type="NCBI Taxonomy" id="56857"/>
    <lineage>
        <taxon>Eukaryota</taxon>
        <taxon>Viridiplantae</taxon>
        <taxon>Streptophyta</taxon>
        <taxon>Embryophyta</taxon>
        <taxon>Tracheophyta</taxon>
        <taxon>Spermatophyta</taxon>
        <taxon>Magnoliopsida</taxon>
        <taxon>Ranunculales</taxon>
        <taxon>Papaveraceae</taxon>
        <taxon>Papaveroideae</taxon>
        <taxon>Macleaya</taxon>
    </lineage>
</organism>
<dbReference type="PANTHER" id="PTHR36617">
    <property type="entry name" value="PROTEIN, PUTATIVE-RELATED"/>
    <property type="match status" value="1"/>
</dbReference>
<comment type="caution">
    <text evidence="1">The sequence shown here is derived from an EMBL/GenBank/DDBJ whole genome shotgun (WGS) entry which is preliminary data.</text>
</comment>
<proteinExistence type="predicted"/>
<dbReference type="PANTHER" id="PTHR36617:SF16">
    <property type="entry name" value="OS04G0516500 PROTEIN"/>
    <property type="match status" value="1"/>
</dbReference>
<dbReference type="Proteomes" id="UP000195402">
    <property type="component" value="Unassembled WGS sequence"/>
</dbReference>
<dbReference type="AlphaFoldDB" id="A0A200QC77"/>
<accession>A0A200QC77</accession>